<reference evidence="1 2" key="1">
    <citation type="submission" date="2017-04" db="EMBL/GenBank/DDBJ databases">
        <authorList>
            <person name="Afonso C.L."/>
            <person name="Miller P.J."/>
            <person name="Scott M.A."/>
            <person name="Spackman E."/>
            <person name="Goraichik I."/>
            <person name="Dimitrov K.M."/>
            <person name="Suarez D.L."/>
            <person name="Swayne D.E."/>
        </authorList>
    </citation>
    <scope>NUCLEOTIDE SEQUENCE [LARGE SCALE GENOMIC DNA]</scope>
    <source>
        <strain evidence="1 2">DSM 23236</strain>
    </source>
</reference>
<dbReference type="EMBL" id="FWXD01000071">
    <property type="protein sequence ID" value="SMC30020.1"/>
    <property type="molecule type" value="Genomic_DNA"/>
</dbReference>
<organism evidence="1 2">
    <name type="scientific">Andreprevotia lacus DSM 23236</name>
    <dbReference type="NCBI Taxonomy" id="1121001"/>
    <lineage>
        <taxon>Bacteria</taxon>
        <taxon>Pseudomonadati</taxon>
        <taxon>Pseudomonadota</taxon>
        <taxon>Betaproteobacteria</taxon>
        <taxon>Neisseriales</taxon>
        <taxon>Chitinibacteraceae</taxon>
        <taxon>Andreprevotia</taxon>
    </lineage>
</organism>
<dbReference type="AlphaFoldDB" id="A0A1W1Y1C6"/>
<evidence type="ECO:0000313" key="1">
    <source>
        <dbReference type="EMBL" id="SMC30020.1"/>
    </source>
</evidence>
<gene>
    <name evidence="1" type="ORF">SAMN02745857_04368</name>
</gene>
<evidence type="ECO:0000313" key="2">
    <source>
        <dbReference type="Proteomes" id="UP000192761"/>
    </source>
</evidence>
<sequence length="105" mass="11847">MNTSHTLTKAALFHDLHTGQLLRQRALIRLSAHSKQGLLLAAQQALQAAGSWHSDVAIPIQPRDLGRQRSSLKLIREQITPTVWFADGQYRMSALETLYFFADSY</sequence>
<name>A0A1W1Y1C6_9NEIS</name>
<dbReference type="STRING" id="1121001.SAMN02745857_04368"/>
<accession>A0A1W1Y1C6</accession>
<dbReference type="RefSeq" id="WP_139799069.1">
    <property type="nucleotide sequence ID" value="NZ_FWXD01000071.1"/>
</dbReference>
<dbReference type="Proteomes" id="UP000192761">
    <property type="component" value="Unassembled WGS sequence"/>
</dbReference>
<keyword evidence="2" id="KW-1185">Reference proteome</keyword>
<feature type="non-terminal residue" evidence="1">
    <location>
        <position position="105"/>
    </location>
</feature>
<proteinExistence type="predicted"/>
<protein>
    <submittedName>
        <fullName evidence="1">Uncharacterized protein</fullName>
    </submittedName>
</protein>